<organism evidence="2 3">
    <name type="scientific">Trichonephila inaurata madagascariensis</name>
    <dbReference type="NCBI Taxonomy" id="2747483"/>
    <lineage>
        <taxon>Eukaryota</taxon>
        <taxon>Metazoa</taxon>
        <taxon>Ecdysozoa</taxon>
        <taxon>Arthropoda</taxon>
        <taxon>Chelicerata</taxon>
        <taxon>Arachnida</taxon>
        <taxon>Araneae</taxon>
        <taxon>Araneomorphae</taxon>
        <taxon>Entelegynae</taxon>
        <taxon>Araneoidea</taxon>
        <taxon>Nephilidae</taxon>
        <taxon>Trichonephila</taxon>
        <taxon>Trichonephila inaurata</taxon>
    </lineage>
</organism>
<dbReference type="EMBL" id="BMAV01006054">
    <property type="protein sequence ID" value="GFY47700.1"/>
    <property type="molecule type" value="Genomic_DNA"/>
</dbReference>
<evidence type="ECO:0000256" key="1">
    <source>
        <dbReference type="SAM" id="MobiDB-lite"/>
    </source>
</evidence>
<gene>
    <name evidence="2" type="ORF">TNIN_90341</name>
</gene>
<accession>A0A8X7BXN4</accession>
<dbReference type="AlphaFoldDB" id="A0A8X7BXN4"/>
<reference evidence="2" key="1">
    <citation type="submission" date="2020-08" db="EMBL/GenBank/DDBJ databases">
        <title>Multicomponent nature underlies the extraordinary mechanical properties of spider dragline silk.</title>
        <authorList>
            <person name="Kono N."/>
            <person name="Nakamura H."/>
            <person name="Mori M."/>
            <person name="Yoshida Y."/>
            <person name="Ohtoshi R."/>
            <person name="Malay A.D."/>
            <person name="Moran D.A.P."/>
            <person name="Tomita M."/>
            <person name="Numata K."/>
            <person name="Arakawa K."/>
        </authorList>
    </citation>
    <scope>NUCLEOTIDE SEQUENCE</scope>
</reference>
<feature type="region of interest" description="Disordered" evidence="1">
    <location>
        <begin position="21"/>
        <end position="44"/>
    </location>
</feature>
<dbReference type="Proteomes" id="UP000886998">
    <property type="component" value="Unassembled WGS sequence"/>
</dbReference>
<protein>
    <submittedName>
        <fullName evidence="2">Uncharacterized protein</fullName>
    </submittedName>
</protein>
<name>A0A8X7BXN4_9ARAC</name>
<evidence type="ECO:0000313" key="3">
    <source>
        <dbReference type="Proteomes" id="UP000886998"/>
    </source>
</evidence>
<comment type="caution">
    <text evidence="2">The sequence shown here is derived from an EMBL/GenBank/DDBJ whole genome shotgun (WGS) entry which is preliminary data.</text>
</comment>
<sequence>MKECSIYQSDEEEGSIIYDLHSDTGGKKESFEPGRETMKRVEGSDHRSCLSLGPVFVTSLEVAAKAFLGRKLSDNN</sequence>
<keyword evidence="3" id="KW-1185">Reference proteome</keyword>
<evidence type="ECO:0000313" key="2">
    <source>
        <dbReference type="EMBL" id="GFY47700.1"/>
    </source>
</evidence>
<proteinExistence type="predicted"/>